<comment type="caution">
    <text evidence="1">The sequence shown here is derived from an EMBL/GenBank/DDBJ whole genome shotgun (WGS) entry which is preliminary data.</text>
</comment>
<protein>
    <recommendedName>
        <fullName evidence="2">Thioredoxin-like fold domain-containing protein</fullName>
    </recommendedName>
</protein>
<accession>A0A0F8Z3X7</accession>
<gene>
    <name evidence="1" type="ORF">LCGC14_2743470</name>
</gene>
<reference evidence="1" key="1">
    <citation type="journal article" date="2015" name="Nature">
        <title>Complex archaea that bridge the gap between prokaryotes and eukaryotes.</title>
        <authorList>
            <person name="Spang A."/>
            <person name="Saw J.H."/>
            <person name="Jorgensen S.L."/>
            <person name="Zaremba-Niedzwiedzka K."/>
            <person name="Martijn J."/>
            <person name="Lind A.E."/>
            <person name="van Eijk R."/>
            <person name="Schleper C."/>
            <person name="Guy L."/>
            <person name="Ettema T.J."/>
        </authorList>
    </citation>
    <scope>NUCLEOTIDE SEQUENCE</scope>
</reference>
<evidence type="ECO:0000313" key="1">
    <source>
        <dbReference type="EMBL" id="KKK88408.1"/>
    </source>
</evidence>
<dbReference type="AlphaFoldDB" id="A0A0F8Z3X7"/>
<organism evidence="1">
    <name type="scientific">marine sediment metagenome</name>
    <dbReference type="NCBI Taxonomy" id="412755"/>
    <lineage>
        <taxon>unclassified sequences</taxon>
        <taxon>metagenomes</taxon>
        <taxon>ecological metagenomes</taxon>
    </lineage>
</organism>
<dbReference type="EMBL" id="LAZR01049964">
    <property type="protein sequence ID" value="KKK88408.1"/>
    <property type="molecule type" value="Genomic_DNA"/>
</dbReference>
<sequence>MKSIECPSCDVSVLDMNKKDVAAKVKQLNIGSIPAVVVEGEFAKCCTNAGPQIDELRAAGIGKPQHR</sequence>
<evidence type="ECO:0008006" key="2">
    <source>
        <dbReference type="Google" id="ProtNLM"/>
    </source>
</evidence>
<dbReference type="Gene3D" id="3.40.30.10">
    <property type="entry name" value="Glutaredoxin"/>
    <property type="match status" value="1"/>
</dbReference>
<proteinExistence type="predicted"/>
<name>A0A0F8Z3X7_9ZZZZ</name>